<proteinExistence type="predicted"/>
<reference evidence="1" key="14">
    <citation type="journal article" date="1989" name="EMBO J.">
        <title>A novel, inducible and T cell-specific enhancer located at the 3' end of the T cell receptor alpha locus.</title>
        <authorList>
            <person name="Winoto A."/>
            <person name="Baltimore D."/>
        </authorList>
    </citation>
    <scope>NUCLEOTIDE SEQUENCE</scope>
    <source>
        <strain evidence="1">BALB/c</strain>
        <tissue evidence="1">Liver</tissue>
    </source>
</reference>
<name>Q65ZS0_MOUSE</name>
<reference evidence="1" key="7">
    <citation type="journal article" date="1986" name="Mol. Biol. Med.">
        <title>Organization of the T-cell receptor alpha-chain gene and rearrangement in human T-cell leukaemias.</title>
        <authorList>
            <person name="Baer R."/>
            <person name="Lefranc M.P."/>
            <person name="Minowada J."/>
            <person name="Forster A."/>
            <person name="Stinson M.A."/>
            <person name="Rabbitts T.H."/>
        </authorList>
    </citation>
    <scope>NUCLEOTIDE SEQUENCE</scope>
    <source>
        <strain evidence="1">BALB/c</strain>
        <tissue evidence="1">Liver</tissue>
    </source>
</reference>
<reference evidence="1" key="3">
    <citation type="journal article" date="1984" name="Nature">
        <title>Structure, expression and divergence of T-cell receptor beta-chain variable regions.</title>
        <authorList>
            <person name="Patten P."/>
            <person name="Yokota T."/>
            <person name="Rothbard J."/>
            <person name="Chien Y."/>
            <person name="Arai K."/>
            <person name="Davis M.M."/>
        </authorList>
    </citation>
    <scope>NUCLEOTIDE SEQUENCE</scope>
    <source>
        <strain evidence="1">BALB/c</strain>
        <tissue evidence="1">Liver</tissue>
    </source>
</reference>
<dbReference type="EMBL" id="M64239">
    <property type="protein sequence ID" value="AAA40383.1"/>
    <property type="molecule type" value="Genomic_DNA"/>
</dbReference>
<reference evidence="1" key="2">
    <citation type="journal article" date="1984" name="Nature">
        <title>A third rearranged and expressed gene in a clone of cytotoxic T lymphocytes.</title>
        <authorList>
            <person name="Saito H."/>
            <person name="Kranz D.M."/>
            <person name="Takagaki Y."/>
            <person name="Hayday A.C."/>
            <person name="Eisen H.N."/>
            <person name="Tonegawa S."/>
        </authorList>
    </citation>
    <scope>NUCLEOTIDE SEQUENCE</scope>
    <source>
        <strain evidence="1">BALB/c</strain>
        <tissue evidence="1">Liver</tissue>
    </source>
</reference>
<reference evidence="1" key="1">
    <citation type="journal article" date="1984" name="Nature">
        <title>A third type of murine T-cell receptor gene.</title>
        <authorList>
            <person name="Chien Y."/>
            <person name="Becker D.M."/>
            <person name="Lindsten T."/>
            <person name="Okamura M."/>
            <person name="Cohen D.I."/>
            <person name="Davis M.M."/>
        </authorList>
    </citation>
    <scope>NUCLEOTIDE SEQUENCE</scope>
    <source>
        <strain evidence="1">BALB/c</strain>
        <tissue evidence="1">Liver</tissue>
    </source>
</reference>
<reference evidence="1" key="4">
    <citation type="journal article" date="1985" name="Nature">
        <title>Diversity and structure of genes of the alpha family of mouse T-cell antigen receptor.</title>
        <authorList>
            <person name="Arden B."/>
            <person name="Klotz J.L."/>
            <person name="Siu G."/>
            <person name="Hood L.E."/>
        </authorList>
    </citation>
    <scope>NUCLEOTIDE SEQUENCE</scope>
    <source>
        <strain evidence="1">BALB/c</strain>
        <tissue evidence="1">Liver</tissue>
    </source>
</reference>
<evidence type="ECO:0000313" key="1">
    <source>
        <dbReference type="EMBL" id="AAA40383.1"/>
    </source>
</evidence>
<feature type="non-terminal residue" evidence="1">
    <location>
        <position position="19"/>
    </location>
</feature>
<reference evidence="1" key="5">
    <citation type="journal article" date="1985" name="Nature">
        <title>Unusual organization and diversity of T-cell receptor alpha-chain genes.</title>
        <authorList>
            <person name="Hayday A.C."/>
            <person name="Diamond D.J."/>
            <person name="Tanigawa G."/>
            <person name="Heilig J.S."/>
            <person name="Folsom V."/>
            <person name="Saito H."/>
            <person name="Tonegawa S."/>
        </authorList>
    </citation>
    <scope>NUCLEOTIDE SEQUENCE</scope>
    <source>
        <strain evidence="1">BALB/c</strain>
        <tissue evidence="1">Liver</tissue>
    </source>
</reference>
<reference evidence="1" key="8">
    <citation type="journal article" date="1986" name="Nature">
        <title>Transfer of specificity by murine alpha and beta T-cell receptor genes.</title>
        <authorList>
            <person name="Dembic Z."/>
            <person name="Haas W."/>
            <person name="Weiss S."/>
            <person name="McCubrey J."/>
            <person name="Kiefer H."/>
            <person name="von Boehmer H."/>
            <person name="Steinmetz M."/>
        </authorList>
    </citation>
    <scope>NUCLEOTIDE SEQUENCE</scope>
    <source>
        <strain evidence="1">BALB/c</strain>
        <tissue evidence="1">Liver</tissue>
    </source>
</reference>
<reference evidence="1" key="10">
    <citation type="journal article" date="1987" name="Nature">
        <title>Dominance of one T-cell receptor in the H-2Kb/TNP response.</title>
        <authorList>
            <person name="Hochgeschwender U."/>
            <person name="Simon H.G."/>
            <person name="Weltzien H.U."/>
            <person name="Bartels F."/>
            <person name="Becker A."/>
            <person name="Epplen J.T."/>
        </authorList>
    </citation>
    <scope>NUCLEOTIDE SEQUENCE</scope>
    <source>
        <strain evidence="1">BALB/c</strain>
        <tissue evidence="1">Liver</tissue>
    </source>
</reference>
<organism evidence="1">
    <name type="scientific">Mus musculus</name>
    <name type="common">Mouse</name>
    <dbReference type="NCBI Taxonomy" id="10090"/>
    <lineage>
        <taxon>Eukaryota</taxon>
        <taxon>Metazoa</taxon>
        <taxon>Chordata</taxon>
        <taxon>Craniata</taxon>
        <taxon>Vertebrata</taxon>
        <taxon>Euteleostomi</taxon>
        <taxon>Mammalia</taxon>
        <taxon>Eutheria</taxon>
        <taxon>Euarchontoglires</taxon>
        <taxon>Glires</taxon>
        <taxon>Rodentia</taxon>
        <taxon>Myomorpha</taxon>
        <taxon>Muroidea</taxon>
        <taxon>Muridae</taxon>
        <taxon>Murinae</taxon>
        <taxon>Mus</taxon>
        <taxon>Mus</taxon>
    </lineage>
</organism>
<reference evidence="1" key="12">
    <citation type="journal article" date="1988" name="Proc. Natl. Acad. Sci. U.S.A.">
        <title>Variable region (V delta) gene segment most frequently utilized in adult thymocytes is 3' of the constant (C delta) region.</title>
        <authorList>
            <person name="Iwashima M."/>
            <person name="Green A."/>
            <person name="Davis M.M."/>
            <person name="Chien Y.H."/>
        </authorList>
    </citation>
    <scope>NUCLEOTIDE SEQUENCE</scope>
    <source>
        <strain evidence="1">BALB/c</strain>
        <tissue evidence="1">Liver</tissue>
    </source>
</reference>
<reference evidence="1" key="16">
    <citation type="journal article" date="1992" name="Genomics">
        <title>Nucleotide sequence analysis of 95 kb near the 3' end of the murine T-cell receptor alpha/delta chain locus: strategy and methodology.</title>
        <authorList>
            <person name="Wilson R.K."/>
            <person name="Koop B.F."/>
            <person name="Chen C."/>
            <person name="Halloran N."/>
            <person name="Sciammis R."/>
            <person name="Hood L."/>
        </authorList>
    </citation>
    <scope>NUCLEOTIDE SEQUENCE</scope>
    <source>
        <strain evidence="1">BALB/c</strain>
        <tissue evidence="1">Liver</tissue>
    </source>
</reference>
<reference evidence="1" key="9">
    <citation type="journal article" date="1986" name="Nature">
        <title>Predominant use of a V alpha gene segment in mouse T-cell receptors for cytochrome c.</title>
        <authorList>
            <person name="Winoto A."/>
            <person name="Urban J.L."/>
            <person name="Lan N.C."/>
            <person name="Goverman J."/>
            <person name="Hood L."/>
            <person name="Hansburg D."/>
        </authorList>
    </citation>
    <scope>NUCLEOTIDE SEQUENCE</scope>
    <source>
        <strain evidence="1">BALB/c</strain>
        <tissue evidence="1">Liver</tissue>
    </source>
</reference>
<reference evidence="1" key="13">
    <citation type="journal article" date="1989" name="Cell">
        <title>Alpha beta lineage-specific expression of the alpha T cell receptor gene by nearby silencers.</title>
        <authorList>
            <person name="Winoto A."/>
            <person name="Baltimore D."/>
        </authorList>
    </citation>
    <scope>NUCLEOTIDE SEQUENCE</scope>
    <source>
        <strain evidence="1">BALB/c</strain>
        <tissue evidence="1">Liver</tissue>
    </source>
</reference>
<accession>Q65ZS0</accession>
<reference evidence="1" key="15">
    <citation type="journal article" date="1989" name="EMBO J.">
        <title>Excision products of the T cell receptor gene support a progressive rearrangement model of the alpha/delta locus.</title>
        <authorList>
            <person name="Takeshita S."/>
            <person name="Toda M."/>
            <person name="Yamagishi H."/>
        </authorList>
    </citation>
    <scope>NUCLEOTIDE SEQUENCE</scope>
    <source>
        <strain evidence="1">BALB/c</strain>
        <tissue evidence="1">Liver</tissue>
    </source>
</reference>
<reference evidence="1" key="11">
    <citation type="journal article" date="1987" name="Nature">
        <title>A new T-cell receptor gene located within the alpha locus and expressed early in T-cell differentiation.</title>
        <authorList>
            <person name="Chien Y.H."/>
            <person name="Iwashima M."/>
            <person name="Kaplan K.B."/>
            <person name="Elliott J.F."/>
            <person name="Davis M.M."/>
        </authorList>
    </citation>
    <scope>NUCLEOTIDE SEQUENCE</scope>
    <source>
        <strain evidence="1">BALB/c</strain>
        <tissue evidence="1">Liver</tissue>
    </source>
</reference>
<protein>
    <submittedName>
        <fullName evidence="1">'D. Kono</fullName>
    </submittedName>
</protein>
<dbReference type="AlphaFoldDB" id="Q65ZS0"/>
<sequence length="19" mass="2162">LPGRQSSDIWNRNHGISQP</sequence>
<reference evidence="1" key="6">
    <citation type="journal article" date="1985" name="Nature">
        <title>Variability and repertoire size of T-cell receptor V alpha gene segments.</title>
        <authorList>
            <person name="Becker D.M."/>
            <person name="Patten P."/>
            <person name="Chien Y.-H."/>
            <person name="Yokota T."/>
            <person name="Eshhar Z."/>
            <person name="Giedlin M."/>
            <person name="Gascoigne N.R.J."/>
            <person name="Goodnow C."/>
            <person name="Wolf R."/>
            <person name="Arai K."/>
            <person name="Davis M.M."/>
        </authorList>
    </citation>
    <scope>NUCLEOTIDE SEQUENCE</scope>
    <source>
        <strain evidence="1">BALB/c</strain>
        <tissue evidence="1">Liver</tissue>
    </source>
</reference>